<dbReference type="EMBL" id="JARKIB010000044">
    <property type="protein sequence ID" value="KAJ7757583.1"/>
    <property type="molecule type" value="Genomic_DNA"/>
</dbReference>
<sequence>MLSTNIDLRTRLAELDGSITELKLRLKVLEDARVPIQRQLDDIIYPVLTLPPEILSDIFIRCLSAPPPAFDDCKTYAPNTKLAPLLLLQVCRTWRDIALSTPFLWSSLHLGPKEVRGAKIDKIVADWFDRAGSCPLTFNFPLHLKGYWELASAVLRGLAPRIQTLCLQHLKEPLLKDLTAIGPFPILESLAISYRDPLRPSAIPVELFIAPRLRHISLSRYALPRMFVIPQGVYTVTCGAPITVDESLDLIQGHPFLKELSCTIHSHTTSRTEIVTHNHLEALRPLADCSLLRLLRLPALQNLHLDSDITYWSEHFPTFLASTSLRRFRADRPIKSLSVEWFAAAMPGLVDLELCNPGPQFLRKFFGMLNRTRESAFLPHLRTLMFRASLFELDASVLGALSSRCTAGDENLAVLESFQQIWDPISASLADTLSFSRDNAMSLSACRELVERGMAVHVGPEGQNLV</sequence>
<evidence type="ECO:0008006" key="3">
    <source>
        <dbReference type="Google" id="ProtNLM"/>
    </source>
</evidence>
<protein>
    <recommendedName>
        <fullName evidence="3">F-box domain-containing protein</fullName>
    </recommendedName>
</protein>
<dbReference type="Gene3D" id="1.20.1280.50">
    <property type="match status" value="1"/>
</dbReference>
<evidence type="ECO:0000313" key="1">
    <source>
        <dbReference type="EMBL" id="KAJ7757583.1"/>
    </source>
</evidence>
<dbReference type="AlphaFoldDB" id="A0AAD7J652"/>
<accession>A0AAD7J652</accession>
<organism evidence="1 2">
    <name type="scientific">Mycena metata</name>
    <dbReference type="NCBI Taxonomy" id="1033252"/>
    <lineage>
        <taxon>Eukaryota</taxon>
        <taxon>Fungi</taxon>
        <taxon>Dikarya</taxon>
        <taxon>Basidiomycota</taxon>
        <taxon>Agaricomycotina</taxon>
        <taxon>Agaricomycetes</taxon>
        <taxon>Agaricomycetidae</taxon>
        <taxon>Agaricales</taxon>
        <taxon>Marasmiineae</taxon>
        <taxon>Mycenaceae</taxon>
        <taxon>Mycena</taxon>
    </lineage>
</organism>
<dbReference type="SUPFAM" id="SSF52047">
    <property type="entry name" value="RNI-like"/>
    <property type="match status" value="1"/>
</dbReference>
<evidence type="ECO:0000313" key="2">
    <source>
        <dbReference type="Proteomes" id="UP001215598"/>
    </source>
</evidence>
<name>A0AAD7J652_9AGAR</name>
<dbReference type="Proteomes" id="UP001215598">
    <property type="component" value="Unassembled WGS sequence"/>
</dbReference>
<keyword evidence="2" id="KW-1185">Reference proteome</keyword>
<gene>
    <name evidence="1" type="ORF">B0H16DRAFT_1885596</name>
</gene>
<proteinExistence type="predicted"/>
<reference evidence="1" key="1">
    <citation type="submission" date="2023-03" db="EMBL/GenBank/DDBJ databases">
        <title>Massive genome expansion in bonnet fungi (Mycena s.s.) driven by repeated elements and novel gene families across ecological guilds.</title>
        <authorList>
            <consortium name="Lawrence Berkeley National Laboratory"/>
            <person name="Harder C.B."/>
            <person name="Miyauchi S."/>
            <person name="Viragh M."/>
            <person name="Kuo A."/>
            <person name="Thoen E."/>
            <person name="Andreopoulos B."/>
            <person name="Lu D."/>
            <person name="Skrede I."/>
            <person name="Drula E."/>
            <person name="Henrissat B."/>
            <person name="Morin E."/>
            <person name="Kohler A."/>
            <person name="Barry K."/>
            <person name="LaButti K."/>
            <person name="Morin E."/>
            <person name="Salamov A."/>
            <person name="Lipzen A."/>
            <person name="Mereny Z."/>
            <person name="Hegedus B."/>
            <person name="Baldrian P."/>
            <person name="Stursova M."/>
            <person name="Weitz H."/>
            <person name="Taylor A."/>
            <person name="Grigoriev I.V."/>
            <person name="Nagy L.G."/>
            <person name="Martin F."/>
            <person name="Kauserud H."/>
        </authorList>
    </citation>
    <scope>NUCLEOTIDE SEQUENCE</scope>
    <source>
        <strain evidence="1">CBHHK182m</strain>
    </source>
</reference>
<comment type="caution">
    <text evidence="1">The sequence shown here is derived from an EMBL/GenBank/DDBJ whole genome shotgun (WGS) entry which is preliminary data.</text>
</comment>